<dbReference type="EMBL" id="MBDL01000014">
    <property type="protein sequence ID" value="ODA11869.1"/>
    <property type="molecule type" value="Genomic_DNA"/>
</dbReference>
<proteinExistence type="predicted"/>
<dbReference type="PANTHER" id="PTHR41260">
    <property type="entry name" value="PROTEIN ECSC"/>
    <property type="match status" value="1"/>
</dbReference>
<organism evidence="2 3">
    <name type="scientific">Acinetobacter celticus</name>
    <dbReference type="NCBI Taxonomy" id="1891224"/>
    <lineage>
        <taxon>Bacteria</taxon>
        <taxon>Pseudomonadati</taxon>
        <taxon>Pseudomonadota</taxon>
        <taxon>Gammaproteobacteria</taxon>
        <taxon>Moraxellales</taxon>
        <taxon>Moraxellaceae</taxon>
        <taxon>Acinetobacter</taxon>
    </lineage>
</organism>
<dbReference type="PANTHER" id="PTHR41260:SF1">
    <property type="entry name" value="PROTEIN ECSC"/>
    <property type="match status" value="1"/>
</dbReference>
<feature type="compositionally biased region" description="Basic residues" evidence="1">
    <location>
        <begin position="469"/>
        <end position="480"/>
    </location>
</feature>
<gene>
    <name evidence="2" type="ORF">BBP83_12985</name>
</gene>
<evidence type="ECO:0000313" key="2">
    <source>
        <dbReference type="EMBL" id="ODA11869.1"/>
    </source>
</evidence>
<comment type="caution">
    <text evidence="2">The sequence shown here is derived from an EMBL/GenBank/DDBJ whole genome shotgun (WGS) entry which is preliminary data.</text>
</comment>
<evidence type="ECO:0000256" key="1">
    <source>
        <dbReference type="SAM" id="MobiDB-lite"/>
    </source>
</evidence>
<name>A0A1C3CT06_9GAMM</name>
<dbReference type="RefSeq" id="WP_068889617.1">
    <property type="nucleotide sequence ID" value="NZ_CBCRUU010000017.1"/>
</dbReference>
<feature type="region of interest" description="Disordered" evidence="1">
    <location>
        <begin position="455"/>
        <end position="480"/>
    </location>
</feature>
<dbReference type="Pfam" id="PF12787">
    <property type="entry name" value="EcsC"/>
    <property type="match status" value="1"/>
</dbReference>
<protein>
    <submittedName>
        <fullName evidence="2">EcsC family protein</fullName>
    </submittedName>
</protein>
<dbReference type="InterPro" id="IPR024787">
    <property type="entry name" value="EcsC"/>
</dbReference>
<keyword evidence="3" id="KW-1185">Reference proteome</keyword>
<reference evidence="2 3" key="1">
    <citation type="submission" date="2016-07" db="EMBL/GenBank/DDBJ databases">
        <title>Acinetobacter sp. ANC 4603.</title>
        <authorList>
            <person name="Radolfova-Krizova L."/>
            <person name="Nemec A."/>
        </authorList>
    </citation>
    <scope>NUCLEOTIDE SEQUENCE [LARGE SCALE GENOMIC DNA]</scope>
    <source>
        <strain evidence="2 3">ANC 4603</strain>
    </source>
</reference>
<accession>A0A1C3CT06</accession>
<sequence>MADSNNKRTTGFLSNAFGVAKKLSTTGVSLLNHVAPDSVTPFSASANYAQTIDGTAHHKGNFSAKNYDNPQQVLREHLPNVSRQLLGRHYNKVNNVANFVSPQFSDKISDYLFDQLNQFSNNLSSVDDVLDQAGIRDLEQLTQDVDRSKRLSQALAEQNKWIASLQGALTGATGIIGSSIDIPASLVMSLRVIYQVGRSYGFDLSKESDQEIVQHIFKQIDLGLIAEKQALLMAIKALVSTIQSHDVVQLQQMLGSSNDIEILKKYFVDQNGQYKWTWLNHLPNASMLDKLTKLTPLASAGISAVYSRRLVDEVNQKAQQVFSNARQYLIQHTDTQLSPLGAYEKSLELLAQATPKLLESIKSIEHSLKEPLLDRQITLSDNKNISQVKVVKKTKARPATKEEKGAQVSNELNALAKKELAPSEAVPPQQPALAETEEEVWEAEFDTDHVAEVEEPSVIEDVQNPIKKSVTRKSVTKVPK</sequence>
<dbReference type="OrthoDB" id="5568290at2"/>
<dbReference type="STRING" id="1891224.BBP83_12985"/>
<dbReference type="Proteomes" id="UP000186553">
    <property type="component" value="Unassembled WGS sequence"/>
</dbReference>
<dbReference type="AlphaFoldDB" id="A0A1C3CT06"/>
<evidence type="ECO:0000313" key="3">
    <source>
        <dbReference type="Proteomes" id="UP000186553"/>
    </source>
</evidence>